<dbReference type="Proteomes" id="UP000034037">
    <property type="component" value="Chromosome"/>
</dbReference>
<keyword evidence="2" id="KW-0472">Membrane</keyword>
<dbReference type="HOGENOM" id="CLU_1007271_0_0_11"/>
<proteinExistence type="predicted"/>
<dbReference type="GO" id="GO:0005975">
    <property type="term" value="P:carbohydrate metabolic process"/>
    <property type="evidence" value="ECO:0007669"/>
    <property type="project" value="UniProtKB-ARBA"/>
</dbReference>
<dbReference type="EMBL" id="CP011309">
    <property type="protein sequence ID" value="AKF26314.1"/>
    <property type="molecule type" value="Genomic_DNA"/>
</dbReference>
<dbReference type="InterPro" id="IPR013783">
    <property type="entry name" value="Ig-like_fold"/>
</dbReference>
<feature type="compositionally biased region" description="Pro residues" evidence="1">
    <location>
        <begin position="191"/>
        <end position="202"/>
    </location>
</feature>
<evidence type="ECO:0000313" key="4">
    <source>
        <dbReference type="EMBL" id="AKF26314.1"/>
    </source>
</evidence>
<evidence type="ECO:0000256" key="1">
    <source>
        <dbReference type="SAM" id="MobiDB-lite"/>
    </source>
</evidence>
<evidence type="ECO:0000256" key="2">
    <source>
        <dbReference type="SAM" id="Phobius"/>
    </source>
</evidence>
<feature type="signal peptide" evidence="3">
    <location>
        <begin position="1"/>
        <end position="25"/>
    </location>
</feature>
<keyword evidence="5" id="KW-1185">Reference proteome</keyword>
<evidence type="ECO:0000313" key="5">
    <source>
        <dbReference type="Proteomes" id="UP000034037"/>
    </source>
</evidence>
<keyword evidence="3" id="KW-0732">Signal</keyword>
<reference evidence="4 5" key="1">
    <citation type="submission" date="2015-04" db="EMBL/GenBank/DDBJ databases">
        <title>Complete Genome Sequence of Brevibacterium flavum ATCC 15168.</title>
        <authorList>
            <person name="Ahn J."/>
            <person name="Park G."/>
            <person name="Jeon W."/>
            <person name="Jang Y."/>
            <person name="Jang M."/>
            <person name="Lee H."/>
            <person name="Lee H."/>
        </authorList>
    </citation>
    <scope>NUCLEOTIDE SEQUENCE [LARGE SCALE GENOMIC DNA]</scope>
    <source>
        <strain evidence="4 5">ATCC 15168</strain>
    </source>
</reference>
<dbReference type="PATRIC" id="fig|92706.3.peg.301"/>
<keyword evidence="2" id="KW-1133">Transmembrane helix</keyword>
<feature type="chain" id="PRO_5002509651" evidence="3">
    <location>
        <begin position="26"/>
        <end position="274"/>
    </location>
</feature>
<dbReference type="Gene3D" id="2.60.40.10">
    <property type="entry name" value="Immunoglobulins"/>
    <property type="match status" value="1"/>
</dbReference>
<dbReference type="SMR" id="A0A0F6SQJ4"/>
<feature type="compositionally biased region" description="Low complexity" evidence="1">
    <location>
        <begin position="203"/>
        <end position="212"/>
    </location>
</feature>
<accession>A0A0F6SQJ4</accession>
<keyword evidence="2" id="KW-0812">Transmembrane</keyword>
<protein>
    <submittedName>
        <fullName evidence="4">Surface-anchored protein</fullName>
    </submittedName>
</protein>
<name>A0A0F6SQJ4_9CORY</name>
<organism evidence="4 5">
    <name type="scientific">[Brevibacterium] flavum</name>
    <dbReference type="NCBI Taxonomy" id="92706"/>
    <lineage>
        <taxon>Bacteria</taxon>
        <taxon>Bacillati</taxon>
        <taxon>Actinomycetota</taxon>
        <taxon>Actinomycetes</taxon>
        <taxon>Mycobacteriales</taxon>
        <taxon>Corynebacteriaceae</taxon>
        <taxon>Corynebacterium</taxon>
    </lineage>
</organism>
<feature type="transmembrane region" description="Helical" evidence="2">
    <location>
        <begin position="247"/>
        <end position="266"/>
    </location>
</feature>
<gene>
    <name evidence="4" type="ORF">YH66_01470</name>
</gene>
<sequence>MNLLSSRRVMASMLTVGLAGSLAFAGPVSARTITGNVSDVSFETISQSCINGISLEIQKQKHKPYQNAQPGNIPAGVISGLTFEALLINDVDITSDEGWNLANSLSVKQAEERGFSQRFTAETDVAGAAKFQKLLPVGLYLIREITPENPHKDYKTSEPFLITLPVGNVTGDAWQCDVVIKTKETPDPDPDPTPTPTSPQPPTSTETTTTPLVPTPPITPPAEDITGSTTEKDPSRPSILASTGANVLWLVGGALLAVIAGVFFVLRGRRSKDS</sequence>
<feature type="region of interest" description="Disordered" evidence="1">
    <location>
        <begin position="182"/>
        <end position="237"/>
    </location>
</feature>
<dbReference type="RefSeq" id="WP_003863359.1">
    <property type="nucleotide sequence ID" value="NZ_CP011309.1"/>
</dbReference>
<evidence type="ECO:0000256" key="3">
    <source>
        <dbReference type="SAM" id="SignalP"/>
    </source>
</evidence>
<dbReference type="AlphaFoldDB" id="A0A0F6SQJ4"/>